<dbReference type="AlphaFoldDB" id="A0ABD3TEB4"/>
<dbReference type="EMBL" id="JBJXBP010000004">
    <property type="protein sequence ID" value="KAL3835340.1"/>
    <property type="molecule type" value="Genomic_DNA"/>
</dbReference>
<evidence type="ECO:0000313" key="1">
    <source>
        <dbReference type="EMBL" id="KAL3835340.1"/>
    </source>
</evidence>
<name>A0ABD3TEB4_9LAMI</name>
<reference evidence="1 2" key="1">
    <citation type="submission" date="2024-12" db="EMBL/GenBank/DDBJ databases">
        <title>The unique morphological basis and parallel evolutionary history of personate flowers in Penstemon.</title>
        <authorList>
            <person name="Depatie T.H."/>
            <person name="Wessinger C.A."/>
        </authorList>
    </citation>
    <scope>NUCLEOTIDE SEQUENCE [LARGE SCALE GENOMIC DNA]</scope>
    <source>
        <strain evidence="1">WTNN_2</strain>
        <tissue evidence="1">Leaf</tissue>
    </source>
</reference>
<comment type="caution">
    <text evidence="1">The sequence shown here is derived from an EMBL/GenBank/DDBJ whole genome shotgun (WGS) entry which is preliminary data.</text>
</comment>
<accession>A0ABD3TEB4</accession>
<sequence length="102" mass="11656">MLKTARKLDRMVQLASAKAIVQLHRKLINYQHLLPLCPFHTIVACSIRQNIGWVYHQKQAYGGNAITQVYEVNGETAQRSKSKVRCSQGIQLEKSEIVNKKH</sequence>
<evidence type="ECO:0000313" key="2">
    <source>
        <dbReference type="Proteomes" id="UP001634393"/>
    </source>
</evidence>
<organism evidence="1 2">
    <name type="scientific">Penstemon smallii</name>
    <dbReference type="NCBI Taxonomy" id="265156"/>
    <lineage>
        <taxon>Eukaryota</taxon>
        <taxon>Viridiplantae</taxon>
        <taxon>Streptophyta</taxon>
        <taxon>Embryophyta</taxon>
        <taxon>Tracheophyta</taxon>
        <taxon>Spermatophyta</taxon>
        <taxon>Magnoliopsida</taxon>
        <taxon>eudicotyledons</taxon>
        <taxon>Gunneridae</taxon>
        <taxon>Pentapetalae</taxon>
        <taxon>asterids</taxon>
        <taxon>lamiids</taxon>
        <taxon>Lamiales</taxon>
        <taxon>Plantaginaceae</taxon>
        <taxon>Cheloneae</taxon>
        <taxon>Penstemon</taxon>
    </lineage>
</organism>
<dbReference type="Proteomes" id="UP001634393">
    <property type="component" value="Unassembled WGS sequence"/>
</dbReference>
<proteinExistence type="predicted"/>
<protein>
    <submittedName>
        <fullName evidence="1">Uncharacterized protein</fullName>
    </submittedName>
</protein>
<gene>
    <name evidence="1" type="ORF">ACJIZ3_010076</name>
</gene>
<keyword evidence="2" id="KW-1185">Reference proteome</keyword>